<comment type="caution">
    <text evidence="1">The sequence shown here is derived from an EMBL/GenBank/DDBJ whole genome shotgun (WGS) entry which is preliminary data.</text>
</comment>
<dbReference type="EMBL" id="WUPT01000001">
    <property type="protein sequence ID" value="MXQ07800.1"/>
    <property type="molecule type" value="Genomic_DNA"/>
</dbReference>
<sequence length="75" mass="8474">MAMIDAGMARRETDIPGMIGRFFKWLAPEVPSTPETAEECRARRALLTDMLDRNGDAFQSEADIQCMMSVYPGRF</sequence>
<dbReference type="Proteomes" id="UP000480350">
    <property type="component" value="Unassembled WGS sequence"/>
</dbReference>
<keyword evidence="2" id="KW-1185">Reference proteome</keyword>
<dbReference type="RefSeq" id="WP_160763656.1">
    <property type="nucleotide sequence ID" value="NZ_WUPT01000001.1"/>
</dbReference>
<evidence type="ECO:0000313" key="1">
    <source>
        <dbReference type="EMBL" id="MXQ07800.1"/>
    </source>
</evidence>
<organism evidence="1 2">
    <name type="scientific">Kangsaoukella pontilimi</name>
    <dbReference type="NCBI Taxonomy" id="2691042"/>
    <lineage>
        <taxon>Bacteria</taxon>
        <taxon>Pseudomonadati</taxon>
        <taxon>Pseudomonadota</taxon>
        <taxon>Alphaproteobacteria</taxon>
        <taxon>Rhodobacterales</taxon>
        <taxon>Paracoccaceae</taxon>
        <taxon>Kangsaoukella</taxon>
    </lineage>
</organism>
<proteinExistence type="predicted"/>
<name>A0A7C9MVP0_9RHOB</name>
<protein>
    <submittedName>
        <fullName evidence="1">Uncharacterized protein</fullName>
    </submittedName>
</protein>
<dbReference type="AlphaFoldDB" id="A0A7C9MVP0"/>
<reference evidence="1 2" key="1">
    <citation type="submission" date="2019-12" db="EMBL/GenBank/DDBJ databases">
        <authorList>
            <person name="Lee S.D."/>
        </authorList>
    </citation>
    <scope>NUCLEOTIDE SEQUENCE [LARGE SCALE GENOMIC DNA]</scope>
    <source>
        <strain evidence="1 2">GH1-50</strain>
    </source>
</reference>
<accession>A0A7C9MVP0</accession>
<reference evidence="1 2" key="2">
    <citation type="submission" date="2020-03" db="EMBL/GenBank/DDBJ databases">
        <title>Kangsaoukella pontilimi gen. nov., sp. nov., a new member of the family Rhodobacteraceae isolated from a tidal mudflat.</title>
        <authorList>
            <person name="Kim I.S."/>
        </authorList>
    </citation>
    <scope>NUCLEOTIDE SEQUENCE [LARGE SCALE GENOMIC DNA]</scope>
    <source>
        <strain evidence="1 2">GH1-50</strain>
    </source>
</reference>
<gene>
    <name evidence="1" type="ORF">GQ651_08065</name>
</gene>
<evidence type="ECO:0000313" key="2">
    <source>
        <dbReference type="Proteomes" id="UP000480350"/>
    </source>
</evidence>